<evidence type="ECO:0000313" key="3">
    <source>
        <dbReference type="Proteomes" id="UP000516305"/>
    </source>
</evidence>
<keyword evidence="3" id="KW-1185">Reference proteome</keyword>
<evidence type="ECO:0000256" key="1">
    <source>
        <dbReference type="SAM" id="SignalP"/>
    </source>
</evidence>
<feature type="chain" id="PRO_5029013302" evidence="1">
    <location>
        <begin position="19"/>
        <end position="228"/>
    </location>
</feature>
<evidence type="ECO:0000313" key="2">
    <source>
        <dbReference type="EMBL" id="QNR24539.1"/>
    </source>
</evidence>
<dbReference type="RefSeq" id="WP_210759065.1">
    <property type="nucleotide sequence ID" value="NZ_CP060139.1"/>
</dbReference>
<proteinExistence type="predicted"/>
<name>A0A7H0VFP1_9FLAO</name>
<keyword evidence="1" id="KW-0732">Signal</keyword>
<dbReference type="EMBL" id="CP060139">
    <property type="protein sequence ID" value="QNR24539.1"/>
    <property type="molecule type" value="Genomic_DNA"/>
</dbReference>
<gene>
    <name evidence="2" type="ORF">H4K34_01480</name>
</gene>
<dbReference type="KEGG" id="chyd:H4K34_01480"/>
<feature type="signal peptide" evidence="1">
    <location>
        <begin position="1"/>
        <end position="18"/>
    </location>
</feature>
<accession>A0A7H0VFP1</accession>
<reference evidence="2 3" key="1">
    <citation type="submission" date="2020-08" db="EMBL/GenBank/DDBJ databases">
        <title>Croceimicrobium hydrocarbonivorans gen. nov., sp. nov., a novel marine bacterium isolated from a bacterial consortium that degrades polyethylene terephthalate.</title>
        <authorList>
            <person name="Liu R."/>
        </authorList>
    </citation>
    <scope>NUCLEOTIDE SEQUENCE [LARGE SCALE GENOMIC DNA]</scope>
    <source>
        <strain evidence="2 3">A20-9</strain>
    </source>
</reference>
<protein>
    <submittedName>
        <fullName evidence="2">Uncharacterized protein</fullName>
    </submittedName>
</protein>
<dbReference type="AlphaFoldDB" id="A0A7H0VFP1"/>
<sequence>MKLLLVLLSLFSLFSSFGQSRELTLEIQNIEIQNLESIDSIKIELTNQGFFRMGEELRLPVKKVNGKSSVLQRLNIQSDSTSLKIYFNIHDFIEIDDLDNLETDTLRISNFTLYPYCEQKGTWNTMTIFENDAEGETDFLNYETESSCVFDLSETDCAVPDSMILTINEREYISELRKHRNPGLVRMGHGDKRKLWIGEKRYFHFETVELFLNRRANIKLKKREPGKE</sequence>
<dbReference type="Proteomes" id="UP000516305">
    <property type="component" value="Chromosome"/>
</dbReference>
<organism evidence="2 3">
    <name type="scientific">Croceimicrobium hydrocarbonivorans</name>
    <dbReference type="NCBI Taxonomy" id="2761580"/>
    <lineage>
        <taxon>Bacteria</taxon>
        <taxon>Pseudomonadati</taxon>
        <taxon>Bacteroidota</taxon>
        <taxon>Flavobacteriia</taxon>
        <taxon>Flavobacteriales</taxon>
        <taxon>Owenweeksiaceae</taxon>
        <taxon>Croceimicrobium</taxon>
    </lineage>
</organism>